<name>A0ABU3ZPA8_9GAMM</name>
<feature type="transmembrane region" description="Helical" evidence="6">
    <location>
        <begin position="74"/>
        <end position="92"/>
    </location>
</feature>
<feature type="transmembrane region" description="Helical" evidence="6">
    <location>
        <begin position="206"/>
        <end position="225"/>
    </location>
</feature>
<feature type="transmembrane region" description="Helical" evidence="6">
    <location>
        <begin position="280"/>
        <end position="302"/>
    </location>
</feature>
<evidence type="ECO:0000256" key="1">
    <source>
        <dbReference type="ARBA" id="ARBA00004651"/>
    </source>
</evidence>
<feature type="transmembrane region" description="Helical" evidence="6">
    <location>
        <begin position="170"/>
        <end position="186"/>
    </location>
</feature>
<keyword evidence="3 6" id="KW-0812">Transmembrane</keyword>
<feature type="transmembrane region" description="Helical" evidence="6">
    <location>
        <begin position="7"/>
        <end position="28"/>
    </location>
</feature>
<feature type="transmembrane region" description="Helical" evidence="6">
    <location>
        <begin position="237"/>
        <end position="259"/>
    </location>
</feature>
<evidence type="ECO:0000256" key="2">
    <source>
        <dbReference type="ARBA" id="ARBA00022475"/>
    </source>
</evidence>
<dbReference type="EMBL" id="JAWJZI010000019">
    <property type="protein sequence ID" value="MDV5171929.1"/>
    <property type="molecule type" value="Genomic_DNA"/>
</dbReference>
<evidence type="ECO:0000256" key="6">
    <source>
        <dbReference type="SAM" id="Phobius"/>
    </source>
</evidence>
<feature type="transmembrane region" description="Helical" evidence="6">
    <location>
        <begin position="40"/>
        <end position="62"/>
    </location>
</feature>
<sequence>MTPAMTMAVYAVGLVSSKLIALGLQPFVTQWLGADQFGQLDVLVTLGSLLTLIMAFGISDAMYRFAHDQADQAAFFRCTFGLILLIASVIMILGQTFLSELQQILPGAPSSFAVRCLLITLLLNTLCCVPLAILRIRNLANQFVLAQVAFALAQGLGIVCLAPQYGIDGIMAAGLVAQIVQLITLAKHFPAPRLGLSALLLKYGRAITLSGILSFLVMGVERWAIADTLGLAALAPYAIAAQWAIAASLLLEPFGMWWFPKRFGLLGTQAQRQQAATLSVLGCQLGCLVAAGIIIIGSRFLLLWLPAEFHQSAQILPLLGITVMFKHASTLLNIGCYHQKDGKSIIAIGIVSAICAVALLVFILPRFGLYPFILAGIALQLLRVSLFYLWSQYYLRLPYPLTRLAVSYGLVALILVSHIHFKMAYEIAFSLLLLVQVGWPWLRSQLTGWKKAAEANG</sequence>
<evidence type="ECO:0000313" key="7">
    <source>
        <dbReference type="EMBL" id="MDV5171929.1"/>
    </source>
</evidence>
<feature type="transmembrane region" description="Helical" evidence="6">
    <location>
        <begin position="369"/>
        <end position="389"/>
    </location>
</feature>
<feature type="transmembrane region" description="Helical" evidence="6">
    <location>
        <begin position="401"/>
        <end position="419"/>
    </location>
</feature>
<organism evidence="7 8">
    <name type="scientific">Photobacterium rosenbergii</name>
    <dbReference type="NCBI Taxonomy" id="294936"/>
    <lineage>
        <taxon>Bacteria</taxon>
        <taxon>Pseudomonadati</taxon>
        <taxon>Pseudomonadota</taxon>
        <taxon>Gammaproteobacteria</taxon>
        <taxon>Vibrionales</taxon>
        <taxon>Vibrionaceae</taxon>
        <taxon>Photobacterium</taxon>
    </lineage>
</organism>
<dbReference type="InterPro" id="IPR002797">
    <property type="entry name" value="Polysacc_synth"/>
</dbReference>
<evidence type="ECO:0000256" key="4">
    <source>
        <dbReference type="ARBA" id="ARBA00022989"/>
    </source>
</evidence>
<comment type="caution">
    <text evidence="7">The sequence shown here is derived from an EMBL/GenBank/DDBJ whole genome shotgun (WGS) entry which is preliminary data.</text>
</comment>
<keyword evidence="4 6" id="KW-1133">Transmembrane helix</keyword>
<dbReference type="InterPro" id="IPR050833">
    <property type="entry name" value="Poly_Biosynth_Transport"/>
</dbReference>
<gene>
    <name evidence="7" type="ORF">R2X38_23275</name>
</gene>
<keyword evidence="8" id="KW-1185">Reference proteome</keyword>
<dbReference type="PANTHER" id="PTHR30250">
    <property type="entry name" value="PST FAMILY PREDICTED COLANIC ACID TRANSPORTER"/>
    <property type="match status" value="1"/>
</dbReference>
<dbReference type="Proteomes" id="UP001186452">
    <property type="component" value="Unassembled WGS sequence"/>
</dbReference>
<dbReference type="Pfam" id="PF01943">
    <property type="entry name" value="Polysacc_synt"/>
    <property type="match status" value="1"/>
</dbReference>
<feature type="transmembrane region" description="Helical" evidence="6">
    <location>
        <begin position="112"/>
        <end position="134"/>
    </location>
</feature>
<comment type="subcellular location">
    <subcellularLocation>
        <location evidence="1">Cell membrane</location>
        <topology evidence="1">Multi-pass membrane protein</topology>
    </subcellularLocation>
</comment>
<keyword evidence="5 6" id="KW-0472">Membrane</keyword>
<feature type="transmembrane region" description="Helical" evidence="6">
    <location>
        <begin position="344"/>
        <end position="363"/>
    </location>
</feature>
<reference evidence="7 8" key="1">
    <citation type="submission" date="2023-10" db="EMBL/GenBank/DDBJ databases">
        <title>Marine bacteria isolated from horseshoe crab.</title>
        <authorList>
            <person name="Cheng T.H."/>
        </authorList>
    </citation>
    <scope>NUCLEOTIDE SEQUENCE [LARGE SCALE GENOMIC DNA]</scope>
    <source>
        <strain evidence="7 8">HSC6</strain>
    </source>
</reference>
<keyword evidence="2" id="KW-1003">Cell membrane</keyword>
<accession>A0ABU3ZPA8</accession>
<feature type="transmembrane region" description="Helical" evidence="6">
    <location>
        <begin position="143"/>
        <end position="164"/>
    </location>
</feature>
<proteinExistence type="predicted"/>
<evidence type="ECO:0000313" key="8">
    <source>
        <dbReference type="Proteomes" id="UP001186452"/>
    </source>
</evidence>
<protein>
    <submittedName>
        <fullName evidence="7">Polysaccharide biosynthesis family protein</fullName>
    </submittedName>
</protein>
<feature type="transmembrane region" description="Helical" evidence="6">
    <location>
        <begin position="425"/>
        <end position="442"/>
    </location>
</feature>
<dbReference type="PANTHER" id="PTHR30250:SF11">
    <property type="entry name" value="O-ANTIGEN TRANSPORTER-RELATED"/>
    <property type="match status" value="1"/>
</dbReference>
<evidence type="ECO:0000256" key="3">
    <source>
        <dbReference type="ARBA" id="ARBA00022692"/>
    </source>
</evidence>
<evidence type="ECO:0000256" key="5">
    <source>
        <dbReference type="ARBA" id="ARBA00023136"/>
    </source>
</evidence>
<dbReference type="RefSeq" id="WP_317524749.1">
    <property type="nucleotide sequence ID" value="NZ_JAWJZI010000019.1"/>
</dbReference>
<feature type="transmembrane region" description="Helical" evidence="6">
    <location>
        <begin position="314"/>
        <end position="332"/>
    </location>
</feature>